<sequence>MTTTTMISYKLDWTDPDGTTHTAVASYDKPSAKHRQKELEADGCTAVTIRQVKPGEL</sequence>
<protein>
    <submittedName>
        <fullName evidence="1">Uncharacterized protein</fullName>
    </submittedName>
</protein>
<name>A0A7W8B331_STRST</name>
<dbReference type="Proteomes" id="UP000549009">
    <property type="component" value="Unassembled WGS sequence"/>
</dbReference>
<dbReference type="AlphaFoldDB" id="A0A7W8B331"/>
<dbReference type="EMBL" id="JACHJD010000018">
    <property type="protein sequence ID" value="MBB5108260.1"/>
    <property type="molecule type" value="Genomic_DNA"/>
</dbReference>
<comment type="caution">
    <text evidence="1">The sequence shown here is derived from an EMBL/GenBank/DDBJ whole genome shotgun (WGS) entry which is preliminary data.</text>
</comment>
<accession>A0A7W8B331</accession>
<keyword evidence="2" id="KW-1185">Reference proteome</keyword>
<evidence type="ECO:0000313" key="1">
    <source>
        <dbReference type="EMBL" id="MBB5108260.1"/>
    </source>
</evidence>
<gene>
    <name evidence="1" type="ORF">FHS40_007381</name>
</gene>
<dbReference type="RefSeq" id="WP_170316293.1">
    <property type="nucleotide sequence ID" value="NZ_BMSQ01000020.1"/>
</dbReference>
<evidence type="ECO:0000313" key="2">
    <source>
        <dbReference type="Proteomes" id="UP000549009"/>
    </source>
</evidence>
<organism evidence="1 2">
    <name type="scientific">Streptomyces spectabilis</name>
    <dbReference type="NCBI Taxonomy" id="68270"/>
    <lineage>
        <taxon>Bacteria</taxon>
        <taxon>Bacillati</taxon>
        <taxon>Actinomycetota</taxon>
        <taxon>Actinomycetes</taxon>
        <taxon>Kitasatosporales</taxon>
        <taxon>Streptomycetaceae</taxon>
        <taxon>Streptomyces</taxon>
    </lineage>
</organism>
<proteinExistence type="predicted"/>
<reference evidence="1 2" key="1">
    <citation type="submission" date="2020-08" db="EMBL/GenBank/DDBJ databases">
        <title>Genomic Encyclopedia of Type Strains, Phase III (KMG-III): the genomes of soil and plant-associated and newly described type strains.</title>
        <authorList>
            <person name="Whitman W."/>
        </authorList>
    </citation>
    <scope>NUCLEOTIDE SEQUENCE [LARGE SCALE GENOMIC DNA]</scope>
    <source>
        <strain evidence="1 2">CECT 3146</strain>
    </source>
</reference>